<reference evidence="4 5" key="1">
    <citation type="journal article" date="2018" name="Nat. Biotechnol.">
        <title>A standardized bacterial taxonomy based on genome phylogeny substantially revises the tree of life.</title>
        <authorList>
            <person name="Parks D.H."/>
            <person name="Chuvochina M."/>
            <person name="Waite D.W."/>
            <person name="Rinke C."/>
            <person name="Skarshewski A."/>
            <person name="Chaumeil P.A."/>
            <person name="Hugenholtz P."/>
        </authorList>
    </citation>
    <scope>NUCLEOTIDE SEQUENCE [LARGE SCALE GENOMIC DNA]</scope>
    <source>
        <strain evidence="4">UBA11482</strain>
    </source>
</reference>
<dbReference type="PANTHER" id="PTHR43736:SF4">
    <property type="entry name" value="SLR1690 PROTEIN"/>
    <property type="match status" value="1"/>
</dbReference>
<dbReference type="EMBL" id="DNWC01000078">
    <property type="protein sequence ID" value="HBJ08509.1"/>
    <property type="molecule type" value="Genomic_DNA"/>
</dbReference>
<feature type="domain" description="NrtR DNA-binding winged helix" evidence="3">
    <location>
        <begin position="169"/>
        <end position="228"/>
    </location>
</feature>
<proteinExistence type="predicted"/>
<dbReference type="CDD" id="cd18873">
    <property type="entry name" value="NUDIX_NadM_like"/>
    <property type="match status" value="1"/>
</dbReference>
<evidence type="ECO:0000259" key="3">
    <source>
        <dbReference type="Pfam" id="PF21906"/>
    </source>
</evidence>
<dbReference type="Pfam" id="PF21906">
    <property type="entry name" value="WHD_NrtR"/>
    <property type="match status" value="1"/>
</dbReference>
<dbReference type="SUPFAM" id="SSF46785">
    <property type="entry name" value="Winged helix' DNA-binding domain"/>
    <property type="match status" value="1"/>
</dbReference>
<dbReference type="SUPFAM" id="SSF55811">
    <property type="entry name" value="Nudix"/>
    <property type="match status" value="1"/>
</dbReference>
<comment type="caution">
    <text evidence="4">The sequence shown here is derived from an EMBL/GenBank/DDBJ whole genome shotgun (WGS) entry which is preliminary data.</text>
</comment>
<dbReference type="InterPro" id="IPR015797">
    <property type="entry name" value="NUDIX_hydrolase-like_dom_sf"/>
</dbReference>
<feature type="domain" description="Nudix hydrolase" evidence="2">
    <location>
        <begin position="8"/>
        <end position="151"/>
    </location>
</feature>
<evidence type="ECO:0000259" key="2">
    <source>
        <dbReference type="Pfam" id="PF00293"/>
    </source>
</evidence>
<accession>A0A316R254</accession>
<dbReference type="InterPro" id="IPR054105">
    <property type="entry name" value="WHD_NrtR"/>
</dbReference>
<dbReference type="PANTHER" id="PTHR43736">
    <property type="entry name" value="ADP-RIBOSE PYROPHOSPHATASE"/>
    <property type="match status" value="1"/>
</dbReference>
<sequence length="240" mass="27980">MKTHAYNPHVSVDCVLIGFNGESLKVLLTEQSETPNNKKGSGMKLPGRPIFDDEDLDEAAHKVLLEITGMNDPYLKQFKTFGAPDRTSNPDDLSWLEETTQVKMGRIVTIGYMSVIRITNKMNMNFQNHKVTWCPVQELPRLAFDHKNIIEEAIREIRRTSKLYPAILFELLPAKFTALELRRLYEVIYDKEMDVRNFHKKITAMPYVIALEEKQTNVAHRAARYYRFDKKTYNKLYGQY</sequence>
<evidence type="ECO:0000256" key="1">
    <source>
        <dbReference type="SAM" id="MobiDB-lite"/>
    </source>
</evidence>
<evidence type="ECO:0000313" key="4">
    <source>
        <dbReference type="EMBL" id="HBJ08509.1"/>
    </source>
</evidence>
<dbReference type="RefSeq" id="WP_009319333.1">
    <property type="nucleotide sequence ID" value="NZ_AP028032.1"/>
</dbReference>
<dbReference type="Gene3D" id="3.90.79.10">
    <property type="entry name" value="Nucleoside Triphosphate Pyrophosphohydrolase"/>
    <property type="match status" value="1"/>
</dbReference>
<protein>
    <submittedName>
        <fullName evidence="4">NUDIX domain-containing protein</fullName>
    </submittedName>
</protein>
<feature type="region of interest" description="Disordered" evidence="1">
    <location>
        <begin position="31"/>
        <end position="51"/>
    </location>
</feature>
<dbReference type="GeneID" id="92927912"/>
<dbReference type="Gene3D" id="1.10.10.10">
    <property type="entry name" value="Winged helix-like DNA-binding domain superfamily/Winged helix DNA-binding domain"/>
    <property type="match status" value="1"/>
</dbReference>
<evidence type="ECO:0000313" key="5">
    <source>
        <dbReference type="Proteomes" id="UP000262954"/>
    </source>
</evidence>
<dbReference type="InterPro" id="IPR000086">
    <property type="entry name" value="NUDIX_hydrolase_dom"/>
</dbReference>
<organism evidence="4 5">
    <name type="scientific">Coprobacter fastidiosus</name>
    <dbReference type="NCBI Taxonomy" id="1099853"/>
    <lineage>
        <taxon>Bacteria</taxon>
        <taxon>Pseudomonadati</taxon>
        <taxon>Bacteroidota</taxon>
        <taxon>Bacteroidia</taxon>
        <taxon>Bacteroidales</taxon>
        <taxon>Barnesiellaceae</taxon>
        <taxon>Coprobacter</taxon>
    </lineage>
</organism>
<dbReference type="Pfam" id="PF00293">
    <property type="entry name" value="NUDIX"/>
    <property type="match status" value="1"/>
</dbReference>
<dbReference type="Proteomes" id="UP000262954">
    <property type="component" value="Unassembled WGS sequence"/>
</dbReference>
<gene>
    <name evidence="4" type="ORF">DDY73_05840</name>
</gene>
<dbReference type="InterPro" id="IPR036388">
    <property type="entry name" value="WH-like_DNA-bd_sf"/>
</dbReference>
<dbReference type="InterPro" id="IPR036390">
    <property type="entry name" value="WH_DNA-bd_sf"/>
</dbReference>
<dbReference type="AlphaFoldDB" id="A0A316R254"/>
<name>A0A316R254_9BACT</name>